<evidence type="ECO:0000259" key="11">
    <source>
        <dbReference type="PROSITE" id="PS50850"/>
    </source>
</evidence>
<evidence type="ECO:0000313" key="12">
    <source>
        <dbReference type="EMBL" id="PMD32040.1"/>
    </source>
</evidence>
<comment type="subcellular location">
    <subcellularLocation>
        <location evidence="1">Membrane</location>
        <topology evidence="1">Multi-pass membrane protein</topology>
    </subcellularLocation>
</comment>
<dbReference type="EMBL" id="KZ613960">
    <property type="protein sequence ID" value="PMD32040.1"/>
    <property type="molecule type" value="Genomic_DNA"/>
</dbReference>
<protein>
    <submittedName>
        <fullName evidence="12">Putative maltose permease</fullName>
    </submittedName>
</protein>
<keyword evidence="6 10" id="KW-1133">Transmembrane helix</keyword>
<feature type="transmembrane region" description="Helical" evidence="10">
    <location>
        <begin position="382"/>
        <end position="403"/>
    </location>
</feature>
<dbReference type="PROSITE" id="PS00217">
    <property type="entry name" value="SUGAR_TRANSPORT_2"/>
    <property type="match status" value="1"/>
</dbReference>
<gene>
    <name evidence="12" type="ORF">L207DRAFT_500412</name>
</gene>
<keyword evidence="13" id="KW-1185">Reference proteome</keyword>
<evidence type="ECO:0000256" key="2">
    <source>
        <dbReference type="ARBA" id="ARBA00010992"/>
    </source>
</evidence>
<dbReference type="SUPFAM" id="SSF103473">
    <property type="entry name" value="MFS general substrate transporter"/>
    <property type="match status" value="1"/>
</dbReference>
<dbReference type="Proteomes" id="UP000235786">
    <property type="component" value="Unassembled WGS sequence"/>
</dbReference>
<dbReference type="GO" id="GO:0000023">
    <property type="term" value="P:maltose metabolic process"/>
    <property type="evidence" value="ECO:0007669"/>
    <property type="project" value="UniProtKB-KW"/>
</dbReference>
<dbReference type="PANTHER" id="PTHR48022:SF5">
    <property type="entry name" value="ALPHA-GLUCOSIDES PERMEASE MPH2-RELATED"/>
    <property type="match status" value="1"/>
</dbReference>
<dbReference type="NCBIfam" id="TIGR00879">
    <property type="entry name" value="SP"/>
    <property type="match status" value="1"/>
</dbReference>
<sequence>MAIAASHLDGDTVGISDEVLLKMSKNIDNFGEVTENAQAATDFEHHMTVRQALRLYPKAIAFSAVLSLAIIMEGYDTALLGSFYGYPVFQERFGVRLRDGSYQVTAPWQSGLQNGAQVGEILGLMIAGILAERFGYKKTMLGALFMITGAIFLLFFAQNISMLMAGEILCGIPWGAFQTLTTTYAAEVSPIVLRPYLTTWVNGCWVAGQLIAIGVLRGLLGRTDQWAWRIPYAIQWAWPVPIIIGVFLAPESPWWLVRKGRVEEAKKALRGLTSKTDTSYSVDDTVAMMVHTNEHEKYVSEGVTYWDCFTGVDLRRTEIISCVWMIQVFCGIWYGGNVVYFLEQAGFNPTKSFDFGVGENALGFCGTLVSWSVMRYVGRRTLYLCGLAIMFTILITVGFMGIPNDGPAVLGWISGGLLMLFVFTYDITVGPVCYCLVSEIPSTRLRIKSVVIARNCYNIASIVANFLNPPILNPTAWNLRGKGGFVWCGFCLLSFVWSYFRLPEPKGLSAGEIDVLFERGVSARNFSKINADPFRSTNLKVAVDGQETQHIEEKS</sequence>
<dbReference type="PROSITE" id="PS50850">
    <property type="entry name" value="MFS"/>
    <property type="match status" value="1"/>
</dbReference>
<dbReference type="InterPro" id="IPR005829">
    <property type="entry name" value="Sugar_transporter_CS"/>
</dbReference>
<evidence type="ECO:0000256" key="8">
    <source>
        <dbReference type="ARBA" id="ARBA00026248"/>
    </source>
</evidence>
<comment type="similarity">
    <text evidence="2 9">Belongs to the major facilitator superfamily. Sugar transporter (TC 2.A.1.1) family.</text>
</comment>
<feature type="transmembrane region" description="Helical" evidence="10">
    <location>
        <begin position="409"/>
        <end position="437"/>
    </location>
</feature>
<feature type="transmembrane region" description="Helical" evidence="10">
    <location>
        <begin position="449"/>
        <end position="467"/>
    </location>
</feature>
<accession>A0A2J6R0K0</accession>
<feature type="transmembrane region" description="Helical" evidence="10">
    <location>
        <begin position="197"/>
        <end position="216"/>
    </location>
</feature>
<dbReference type="FunFam" id="1.20.1250.20:FF:000254">
    <property type="entry name" value="MAL31p Maltose permease"/>
    <property type="match status" value="1"/>
</dbReference>
<dbReference type="Gene3D" id="1.20.1250.20">
    <property type="entry name" value="MFS general substrate transporter like domains"/>
    <property type="match status" value="1"/>
</dbReference>
<evidence type="ECO:0000256" key="4">
    <source>
        <dbReference type="ARBA" id="ARBA00022597"/>
    </source>
</evidence>
<dbReference type="InterPro" id="IPR050360">
    <property type="entry name" value="MFS_Sugar_Transporters"/>
</dbReference>
<dbReference type="InterPro" id="IPR005828">
    <property type="entry name" value="MFS_sugar_transport-like"/>
</dbReference>
<evidence type="ECO:0000256" key="6">
    <source>
        <dbReference type="ARBA" id="ARBA00022989"/>
    </source>
</evidence>
<organism evidence="12 13">
    <name type="scientific">Hyaloscypha variabilis (strain UAMH 11265 / GT02V1 / F)</name>
    <name type="common">Meliniomyces variabilis</name>
    <dbReference type="NCBI Taxonomy" id="1149755"/>
    <lineage>
        <taxon>Eukaryota</taxon>
        <taxon>Fungi</taxon>
        <taxon>Dikarya</taxon>
        <taxon>Ascomycota</taxon>
        <taxon>Pezizomycotina</taxon>
        <taxon>Leotiomycetes</taxon>
        <taxon>Helotiales</taxon>
        <taxon>Hyaloscyphaceae</taxon>
        <taxon>Hyaloscypha</taxon>
        <taxon>Hyaloscypha variabilis</taxon>
    </lineage>
</organism>
<dbReference type="AlphaFoldDB" id="A0A2J6R0K0"/>
<keyword evidence="5 10" id="KW-0812">Transmembrane</keyword>
<dbReference type="GO" id="GO:0005351">
    <property type="term" value="F:carbohydrate:proton symporter activity"/>
    <property type="evidence" value="ECO:0007669"/>
    <property type="project" value="TreeGrafter"/>
</dbReference>
<proteinExistence type="inferred from homology"/>
<keyword evidence="8" id="KW-0462">Maltose metabolism</keyword>
<dbReference type="OrthoDB" id="6612291at2759"/>
<keyword evidence="7 10" id="KW-0472">Membrane</keyword>
<dbReference type="PANTHER" id="PTHR48022">
    <property type="entry name" value="PLASTIDIC GLUCOSE TRANSPORTER 4"/>
    <property type="match status" value="1"/>
</dbReference>
<keyword evidence="3 9" id="KW-0813">Transport</keyword>
<feature type="transmembrane region" description="Helical" evidence="10">
    <location>
        <begin position="236"/>
        <end position="257"/>
    </location>
</feature>
<evidence type="ECO:0000256" key="5">
    <source>
        <dbReference type="ARBA" id="ARBA00022692"/>
    </source>
</evidence>
<feature type="transmembrane region" description="Helical" evidence="10">
    <location>
        <begin position="55"/>
        <end position="75"/>
    </location>
</feature>
<dbReference type="InterPro" id="IPR003663">
    <property type="entry name" value="Sugar/inositol_transpt"/>
</dbReference>
<dbReference type="Pfam" id="PF00083">
    <property type="entry name" value="Sugar_tr"/>
    <property type="match status" value="1"/>
</dbReference>
<keyword evidence="4" id="KW-0762">Sugar transport</keyword>
<feature type="transmembrane region" description="Helical" evidence="10">
    <location>
        <begin position="479"/>
        <end position="500"/>
    </location>
</feature>
<evidence type="ECO:0000256" key="1">
    <source>
        <dbReference type="ARBA" id="ARBA00004141"/>
    </source>
</evidence>
<name>A0A2J6R0K0_HYAVF</name>
<evidence type="ECO:0000256" key="9">
    <source>
        <dbReference type="RuleBase" id="RU003346"/>
    </source>
</evidence>
<feature type="domain" description="Major facilitator superfamily (MFS) profile" evidence="11">
    <location>
        <begin position="62"/>
        <end position="506"/>
    </location>
</feature>
<feature type="transmembrane region" description="Helical" evidence="10">
    <location>
        <begin position="140"/>
        <end position="157"/>
    </location>
</feature>
<evidence type="ECO:0000256" key="10">
    <source>
        <dbReference type="SAM" id="Phobius"/>
    </source>
</evidence>
<evidence type="ECO:0000256" key="3">
    <source>
        <dbReference type="ARBA" id="ARBA00022448"/>
    </source>
</evidence>
<dbReference type="GO" id="GO:0016020">
    <property type="term" value="C:membrane"/>
    <property type="evidence" value="ECO:0007669"/>
    <property type="project" value="UniProtKB-SubCell"/>
</dbReference>
<reference evidence="12 13" key="1">
    <citation type="submission" date="2016-04" db="EMBL/GenBank/DDBJ databases">
        <title>A degradative enzymes factory behind the ericoid mycorrhizal symbiosis.</title>
        <authorList>
            <consortium name="DOE Joint Genome Institute"/>
            <person name="Martino E."/>
            <person name="Morin E."/>
            <person name="Grelet G."/>
            <person name="Kuo A."/>
            <person name="Kohler A."/>
            <person name="Daghino S."/>
            <person name="Barry K."/>
            <person name="Choi C."/>
            <person name="Cichocki N."/>
            <person name="Clum A."/>
            <person name="Copeland A."/>
            <person name="Hainaut M."/>
            <person name="Haridas S."/>
            <person name="Labutti K."/>
            <person name="Lindquist E."/>
            <person name="Lipzen A."/>
            <person name="Khouja H.-R."/>
            <person name="Murat C."/>
            <person name="Ohm R."/>
            <person name="Olson A."/>
            <person name="Spatafora J."/>
            <person name="Veneault-Fourrey C."/>
            <person name="Henrissat B."/>
            <person name="Grigoriev I."/>
            <person name="Martin F."/>
            <person name="Perotto S."/>
        </authorList>
    </citation>
    <scope>NUCLEOTIDE SEQUENCE [LARGE SCALE GENOMIC DNA]</scope>
    <source>
        <strain evidence="12 13">F</strain>
    </source>
</reference>
<evidence type="ECO:0000256" key="7">
    <source>
        <dbReference type="ARBA" id="ARBA00023136"/>
    </source>
</evidence>
<evidence type="ECO:0000313" key="13">
    <source>
        <dbReference type="Proteomes" id="UP000235786"/>
    </source>
</evidence>
<dbReference type="InterPro" id="IPR020846">
    <property type="entry name" value="MFS_dom"/>
</dbReference>
<dbReference type="InterPro" id="IPR036259">
    <property type="entry name" value="MFS_trans_sf"/>
</dbReference>